<keyword evidence="1" id="KW-1133">Transmembrane helix</keyword>
<keyword evidence="1" id="KW-0812">Transmembrane</keyword>
<name>A0A6A4PF64_LUPAL</name>
<dbReference type="AlphaFoldDB" id="A0A6A4PF64"/>
<proteinExistence type="predicted"/>
<feature type="transmembrane region" description="Helical" evidence="1">
    <location>
        <begin position="6"/>
        <end position="28"/>
    </location>
</feature>
<accession>A0A6A4PF64</accession>
<comment type="caution">
    <text evidence="2">The sequence shown here is derived from an EMBL/GenBank/DDBJ whole genome shotgun (WGS) entry which is preliminary data.</text>
</comment>
<evidence type="ECO:0000313" key="3">
    <source>
        <dbReference type="Proteomes" id="UP000447434"/>
    </source>
</evidence>
<reference evidence="3" key="1">
    <citation type="journal article" date="2020" name="Nat. Commun.">
        <title>Genome sequence of the cluster root forming white lupin.</title>
        <authorList>
            <person name="Hufnagel B."/>
            <person name="Marques A."/>
            <person name="Soriano A."/>
            <person name="Marques L."/>
            <person name="Divol F."/>
            <person name="Doumas P."/>
            <person name="Sallet E."/>
            <person name="Mancinotti D."/>
            <person name="Carrere S."/>
            <person name="Marande W."/>
            <person name="Arribat S."/>
            <person name="Keller J."/>
            <person name="Huneau C."/>
            <person name="Blein T."/>
            <person name="Aime D."/>
            <person name="Laguerre M."/>
            <person name="Taylor J."/>
            <person name="Schubert V."/>
            <person name="Nelson M."/>
            <person name="Geu-Flores F."/>
            <person name="Crespi M."/>
            <person name="Gallardo-Guerrero K."/>
            <person name="Delaux P.-M."/>
            <person name="Salse J."/>
            <person name="Berges H."/>
            <person name="Guyot R."/>
            <person name="Gouzy J."/>
            <person name="Peret B."/>
        </authorList>
    </citation>
    <scope>NUCLEOTIDE SEQUENCE [LARGE SCALE GENOMIC DNA]</scope>
    <source>
        <strain evidence="3">cv. Amiga</strain>
    </source>
</reference>
<sequence>MLICTFQVAVSMAVSVSVVVCAVLFINISVSSVKIVHQLVVHYGMYLCKDMTCLAGD</sequence>
<evidence type="ECO:0000256" key="1">
    <source>
        <dbReference type="SAM" id="Phobius"/>
    </source>
</evidence>
<evidence type="ECO:0000313" key="2">
    <source>
        <dbReference type="EMBL" id="KAE9600087.1"/>
    </source>
</evidence>
<dbReference type="Proteomes" id="UP000447434">
    <property type="component" value="Chromosome 14"/>
</dbReference>
<dbReference type="EMBL" id="WOCE01000014">
    <property type="protein sequence ID" value="KAE9600087.1"/>
    <property type="molecule type" value="Genomic_DNA"/>
</dbReference>
<gene>
    <name evidence="2" type="ORF">Lalb_Chr14g0369221</name>
</gene>
<keyword evidence="3" id="KW-1185">Reference proteome</keyword>
<protein>
    <submittedName>
        <fullName evidence="2">Uncharacterized protein</fullName>
    </submittedName>
</protein>
<keyword evidence="1" id="KW-0472">Membrane</keyword>
<organism evidence="2 3">
    <name type="scientific">Lupinus albus</name>
    <name type="common">White lupine</name>
    <name type="synonym">Lupinus termis</name>
    <dbReference type="NCBI Taxonomy" id="3870"/>
    <lineage>
        <taxon>Eukaryota</taxon>
        <taxon>Viridiplantae</taxon>
        <taxon>Streptophyta</taxon>
        <taxon>Embryophyta</taxon>
        <taxon>Tracheophyta</taxon>
        <taxon>Spermatophyta</taxon>
        <taxon>Magnoliopsida</taxon>
        <taxon>eudicotyledons</taxon>
        <taxon>Gunneridae</taxon>
        <taxon>Pentapetalae</taxon>
        <taxon>rosids</taxon>
        <taxon>fabids</taxon>
        <taxon>Fabales</taxon>
        <taxon>Fabaceae</taxon>
        <taxon>Papilionoideae</taxon>
        <taxon>50 kb inversion clade</taxon>
        <taxon>genistoids sensu lato</taxon>
        <taxon>core genistoids</taxon>
        <taxon>Genisteae</taxon>
        <taxon>Lupinus</taxon>
    </lineage>
</organism>